<dbReference type="Proteomes" id="UP000220738">
    <property type="component" value="Segment"/>
</dbReference>
<dbReference type="EMBL" id="KX349239">
    <property type="protein sequence ID" value="AOO00345.1"/>
    <property type="molecule type" value="Genomic_DNA"/>
</dbReference>
<evidence type="ECO:0008006" key="9">
    <source>
        <dbReference type="Google" id="ProtNLM"/>
    </source>
</evidence>
<evidence type="ECO:0000313" key="8">
    <source>
        <dbReference type="Proteomes" id="UP000219987"/>
    </source>
</evidence>
<evidence type="ECO:0000313" key="1">
    <source>
        <dbReference type="EMBL" id="AOO00345.1"/>
    </source>
</evidence>
<accession>A0A1D7RIF3</accession>
<evidence type="ECO:0000313" key="6">
    <source>
        <dbReference type="EMBL" id="AOO07617.1"/>
    </source>
</evidence>
<dbReference type="Proteomes" id="UP000219987">
    <property type="component" value="Segment"/>
</dbReference>
<dbReference type="Proteomes" id="UP000219847">
    <property type="component" value="Segment"/>
</dbReference>
<evidence type="ECO:0000313" key="3">
    <source>
        <dbReference type="EMBL" id="AOO01200.1"/>
    </source>
</evidence>
<gene>
    <name evidence="1" type="ORF">Np030709_045</name>
    <name evidence="2" type="ORF">Np031112_045</name>
    <name evidence="3" type="ORF">Np111112_045</name>
    <name evidence="4" type="ORF">Np200912_045</name>
    <name evidence="5" type="ORF">Np330912_045</name>
    <name evidence="6" type="ORF">W1010910_045</name>
</gene>
<dbReference type="EMBL" id="KX349243">
    <property type="protein sequence ID" value="AOO01200.1"/>
    <property type="molecule type" value="Genomic_DNA"/>
</dbReference>
<dbReference type="Proteomes" id="UP000220171">
    <property type="component" value="Segment"/>
</dbReference>
<name>A0A1D7RIF3_9CAUD</name>
<dbReference type="Proteomes" id="UP000220878">
    <property type="component" value="Genome"/>
</dbReference>
<evidence type="ECO:0000313" key="5">
    <source>
        <dbReference type="EMBL" id="AOO03339.1"/>
    </source>
</evidence>
<proteinExistence type="predicted"/>
<dbReference type="EMBL" id="KX349249">
    <property type="protein sequence ID" value="AOO02483.1"/>
    <property type="molecule type" value="Genomic_DNA"/>
</dbReference>
<evidence type="ECO:0000313" key="4">
    <source>
        <dbReference type="EMBL" id="AOO02483.1"/>
    </source>
</evidence>
<dbReference type="EMBL" id="KX349273">
    <property type="protein sequence ID" value="AOO07617.1"/>
    <property type="molecule type" value="Genomic_DNA"/>
</dbReference>
<evidence type="ECO:0000313" key="7">
    <source>
        <dbReference type="Proteomes" id="UP000219847"/>
    </source>
</evidence>
<sequence length="166" mass="19208">MIEIIDDFLEPGDFGHLQKTMIGAFFPWTISKIVDDNDGNHQRNIQMVHMFYERLSPVDSSIELLYPVLQKVQPYALLKSKANFLLGTDKLVEHGMHIDVMDADDRPYLKTSILYMNTCNGYTLFEDGTKVESVRNRFVTFPNQTRHTGTTTTDADYRMVINFNYV</sequence>
<organism evidence="3 7">
    <name type="scientific">Synechococcus phage S-RIM2</name>
    <dbReference type="NCBI Taxonomy" id="687800"/>
    <lineage>
        <taxon>Viruses</taxon>
        <taxon>Duplodnaviria</taxon>
        <taxon>Heunggongvirae</taxon>
        <taxon>Uroviricota</taxon>
        <taxon>Caudoviricetes</taxon>
        <taxon>Pantevenvirales</taxon>
        <taxon>Kyanoviridae</taxon>
        <taxon>Nerrivikvirus</taxon>
        <taxon>Nerrivikvirus srim2</taxon>
    </lineage>
</organism>
<evidence type="ECO:0000313" key="2">
    <source>
        <dbReference type="EMBL" id="AOO00559.1"/>
    </source>
</evidence>
<dbReference type="Proteomes" id="UP000229411">
    <property type="component" value="Segment"/>
</dbReference>
<protein>
    <recommendedName>
        <fullName evidence="9">DNA endonuclease V</fullName>
    </recommendedName>
</protein>
<dbReference type="EMBL" id="KX349240">
    <property type="protein sequence ID" value="AOO00559.1"/>
    <property type="molecule type" value="Genomic_DNA"/>
</dbReference>
<dbReference type="EMBL" id="KX349253">
    <property type="protein sequence ID" value="AOO03339.1"/>
    <property type="molecule type" value="Genomic_DNA"/>
</dbReference>
<reference evidence="7 8" key="1">
    <citation type="journal article" date="2016" name="Environ. Microbiol.">
        <title>Genomic diversification of marine cyanophages into stable ecotypes.</title>
        <authorList>
            <person name="Marston M.F."/>
            <person name="Martiny J.B."/>
        </authorList>
    </citation>
    <scope>NUCLEOTIDE SEQUENCE [LARGE SCALE GENOMIC DNA]</scope>
    <source>
        <strain evidence="1">Np_03_0709</strain>
        <strain evidence="2">Np_03_1112</strain>
        <strain evidence="3">Np_11_1112</strain>
        <strain evidence="4">Np_20_0912</strain>
        <strain evidence="5">Np_33_0912</strain>
        <strain evidence="6">W1_01_0910</strain>
    </source>
</reference>